<feature type="domain" description="DUF4224" evidence="1">
    <location>
        <begin position="31"/>
        <end position="75"/>
    </location>
</feature>
<proteinExistence type="predicted"/>
<comment type="caution">
    <text evidence="2">The sequence shown here is derived from an EMBL/GenBank/DDBJ whole genome shotgun (WGS) entry which is preliminary data.</text>
</comment>
<keyword evidence="3" id="KW-1185">Reference proteome</keyword>
<name>A0ABN7YZV2_9BURK</name>
<sequence>MTSKKCPLSATAARIIETTRRLWKLQMDNRLLSEQDLKDVTGLKRHSLQIRWFEQHFGVRPVQRADGRIIMSWSAFEGLQAKRAGVLPGAATSARTPLVPIRKAA</sequence>
<evidence type="ECO:0000313" key="2">
    <source>
        <dbReference type="EMBL" id="CAG9177826.1"/>
    </source>
</evidence>
<dbReference type="RefSeq" id="WP_223991260.1">
    <property type="nucleotide sequence ID" value="NZ_CAJZAG010000007.1"/>
</dbReference>
<reference evidence="2 3" key="1">
    <citation type="submission" date="2021-08" db="EMBL/GenBank/DDBJ databases">
        <authorList>
            <person name="Peeters C."/>
        </authorList>
    </citation>
    <scope>NUCLEOTIDE SEQUENCE [LARGE SCALE GENOMIC DNA]</scope>
    <source>
        <strain evidence="2 3">LMG 32289</strain>
    </source>
</reference>
<dbReference type="Proteomes" id="UP000706525">
    <property type="component" value="Unassembled WGS sequence"/>
</dbReference>
<protein>
    <recommendedName>
        <fullName evidence="1">DUF4224 domain-containing protein</fullName>
    </recommendedName>
</protein>
<evidence type="ECO:0000313" key="3">
    <source>
        <dbReference type="Proteomes" id="UP000706525"/>
    </source>
</evidence>
<organism evidence="2 3">
    <name type="scientific">Cupriavidus pampae</name>
    <dbReference type="NCBI Taxonomy" id="659251"/>
    <lineage>
        <taxon>Bacteria</taxon>
        <taxon>Pseudomonadati</taxon>
        <taxon>Pseudomonadota</taxon>
        <taxon>Betaproteobacteria</taxon>
        <taxon>Burkholderiales</taxon>
        <taxon>Burkholderiaceae</taxon>
        <taxon>Cupriavidus</taxon>
    </lineage>
</organism>
<evidence type="ECO:0000259" key="1">
    <source>
        <dbReference type="Pfam" id="PF13986"/>
    </source>
</evidence>
<gene>
    <name evidence="2" type="ORF">LMG32289_03918</name>
</gene>
<accession>A0ABN7YZV2</accession>
<dbReference type="InterPro" id="IPR025319">
    <property type="entry name" value="DUF4224"/>
</dbReference>
<dbReference type="EMBL" id="CAJZAG010000007">
    <property type="protein sequence ID" value="CAG9177826.1"/>
    <property type="molecule type" value="Genomic_DNA"/>
</dbReference>
<dbReference type="Pfam" id="PF13986">
    <property type="entry name" value="DUF4224"/>
    <property type="match status" value="1"/>
</dbReference>